<evidence type="ECO:0000256" key="5">
    <source>
        <dbReference type="ARBA" id="ARBA00023002"/>
    </source>
</evidence>
<keyword evidence="4" id="KW-0223">Dioxygenase</keyword>
<dbReference type="PROSITE" id="PS51471">
    <property type="entry name" value="FE2OG_OXY"/>
    <property type="match status" value="1"/>
</dbReference>
<evidence type="ECO:0000256" key="4">
    <source>
        <dbReference type="ARBA" id="ARBA00022964"/>
    </source>
</evidence>
<keyword evidence="6" id="KW-0408">Iron</keyword>
<dbReference type="InterPro" id="IPR044862">
    <property type="entry name" value="Pro_4_hyd_alph_FE2OG_OXY"/>
</dbReference>
<dbReference type="SMART" id="SM00702">
    <property type="entry name" value="P4Hc"/>
    <property type="match status" value="1"/>
</dbReference>
<evidence type="ECO:0000313" key="9">
    <source>
        <dbReference type="Proteomes" id="UP000672009"/>
    </source>
</evidence>
<dbReference type="PANTHER" id="PTHR10869">
    <property type="entry name" value="PROLYL 4-HYDROXYLASE ALPHA SUBUNIT"/>
    <property type="match status" value="1"/>
</dbReference>
<dbReference type="KEGG" id="tun:J9260_02160"/>
<organism evidence="8 9">
    <name type="scientific">Thiothrix unzii</name>
    <dbReference type="NCBI Taxonomy" id="111769"/>
    <lineage>
        <taxon>Bacteria</taxon>
        <taxon>Pseudomonadati</taxon>
        <taxon>Pseudomonadota</taxon>
        <taxon>Gammaproteobacteria</taxon>
        <taxon>Thiotrichales</taxon>
        <taxon>Thiotrichaceae</taxon>
        <taxon>Thiothrix</taxon>
    </lineage>
</organism>
<dbReference type="Gene3D" id="2.60.120.620">
    <property type="entry name" value="q2cbj1_9rhob like domain"/>
    <property type="match status" value="1"/>
</dbReference>
<evidence type="ECO:0000256" key="6">
    <source>
        <dbReference type="ARBA" id="ARBA00023004"/>
    </source>
</evidence>
<protein>
    <submittedName>
        <fullName evidence="8">2OG-Fe(II) oxygenase</fullName>
    </submittedName>
</protein>
<name>A0A975IH84_9GAMM</name>
<dbReference type="InterPro" id="IPR005123">
    <property type="entry name" value="Oxoglu/Fe-dep_dioxygenase_dom"/>
</dbReference>
<proteinExistence type="predicted"/>
<keyword evidence="3" id="KW-0847">Vitamin C</keyword>
<dbReference type="GO" id="GO:0005506">
    <property type="term" value="F:iron ion binding"/>
    <property type="evidence" value="ECO:0007669"/>
    <property type="project" value="InterPro"/>
</dbReference>
<dbReference type="RefSeq" id="WP_210219423.1">
    <property type="nucleotide sequence ID" value="NZ_CP072793.1"/>
</dbReference>
<comment type="cofactor">
    <cofactor evidence="1">
        <name>L-ascorbate</name>
        <dbReference type="ChEBI" id="CHEBI:38290"/>
    </cofactor>
</comment>
<dbReference type="EMBL" id="CP072793">
    <property type="protein sequence ID" value="QTR53916.1"/>
    <property type="molecule type" value="Genomic_DNA"/>
</dbReference>
<keyword evidence="2" id="KW-0479">Metal-binding</keyword>
<accession>A0A975IH84</accession>
<feature type="domain" description="Fe2OG dioxygenase" evidence="7">
    <location>
        <begin position="173"/>
        <end position="280"/>
    </location>
</feature>
<dbReference type="Proteomes" id="UP000672009">
    <property type="component" value="Chromosome"/>
</dbReference>
<evidence type="ECO:0000256" key="1">
    <source>
        <dbReference type="ARBA" id="ARBA00001961"/>
    </source>
</evidence>
<dbReference type="PANTHER" id="PTHR10869:SF246">
    <property type="entry name" value="TRANSMEMBRANE PROLYL 4-HYDROXYLASE"/>
    <property type="match status" value="1"/>
</dbReference>
<dbReference type="InterPro" id="IPR045054">
    <property type="entry name" value="P4HA-like"/>
</dbReference>
<dbReference type="GO" id="GO:0004656">
    <property type="term" value="F:procollagen-proline 4-dioxygenase activity"/>
    <property type="evidence" value="ECO:0007669"/>
    <property type="project" value="TreeGrafter"/>
</dbReference>
<evidence type="ECO:0000313" key="8">
    <source>
        <dbReference type="EMBL" id="QTR53916.1"/>
    </source>
</evidence>
<evidence type="ECO:0000259" key="7">
    <source>
        <dbReference type="PROSITE" id="PS51471"/>
    </source>
</evidence>
<dbReference type="GO" id="GO:0031418">
    <property type="term" value="F:L-ascorbic acid binding"/>
    <property type="evidence" value="ECO:0007669"/>
    <property type="project" value="UniProtKB-KW"/>
</dbReference>
<dbReference type="Pfam" id="PF13640">
    <property type="entry name" value="2OG-FeII_Oxy_3"/>
    <property type="match status" value="1"/>
</dbReference>
<evidence type="ECO:0000256" key="3">
    <source>
        <dbReference type="ARBA" id="ARBA00022896"/>
    </source>
</evidence>
<reference evidence="8" key="1">
    <citation type="submission" date="2021-04" db="EMBL/GenBank/DDBJ databases">
        <title>Genomics, taxonomy and metabolism of representatives of sulfur bacteria of the genus Thiothrix: Thiothrix fructosivorans QT, Thiothrix unzii A1T and three new species, Thiothrix subterranea sp. nov., Thiothrix litoralis sp. nov. and 'Candidatus Thiothrix anitrata' sp. nov.</title>
        <authorList>
            <person name="Ravin N.V."/>
            <person name="Smolyakov D."/>
            <person name="Rudenko T.S."/>
            <person name="Mardanov A.V."/>
            <person name="Beletsky A.V."/>
            <person name="Markov N.D."/>
            <person name="Fomenkov A.I."/>
            <person name="Roberts R.J."/>
            <person name="Karnachuk O.V."/>
            <person name="Novikov A."/>
            <person name="Grabovich M.Y."/>
        </authorList>
    </citation>
    <scope>NUCLEOTIDE SEQUENCE</scope>
    <source>
        <strain evidence="8">A1</strain>
    </source>
</reference>
<keyword evidence="9" id="KW-1185">Reference proteome</keyword>
<dbReference type="AlphaFoldDB" id="A0A975IH84"/>
<sequence>MKQHFDQDWLNWIDANLARECDKNGIFKILLDNEFDYHTIAAKLNYHPTTNPYLFENPLIGTQQPQTQDTLPRAAGDISGTALERALYLPNAKRLDDERLELYLVDDFLTAEECTQIIAAMRTQLTSSTLTNDLEPDQYYRTSKTCNLGASTDPFIHEIDQRICRYLGIDIAFSESMQGQYYDVGEEFKAHTDYFEACDWETHCAVQGQRTYTFMIYLNDTEAGGETTFTHLEKTFHPKQGTAVIWNSLNPDGSVNPDSMHWGKPVSKGYKAIITKWFRSCTRDGSKTGMQTKVANEYIPHYTKIGFEKRQLPEPLFLKIKAFYEQNKMMPESESIPGDFVYKAGVQTFQPSSELVSLSSALRDEIHDTLKALLEQWSNTVLEPTYVYGIRVYRDQAVLKTHRDRLDTHIISAIINVDQEVQEDWPLLIEDNYYRPHQVILKPGEVVFYEGARLTHGRPTPLQGNSFANIFTHFKPASPHSDSTKAVMANITPLVNSPN</sequence>
<gene>
    <name evidence="8" type="ORF">J9260_02160</name>
</gene>
<keyword evidence="5" id="KW-0560">Oxidoreductase</keyword>
<dbReference type="InterPro" id="IPR006620">
    <property type="entry name" value="Pro_4_hyd_alph"/>
</dbReference>
<evidence type="ECO:0000256" key="2">
    <source>
        <dbReference type="ARBA" id="ARBA00022723"/>
    </source>
</evidence>